<gene>
    <name evidence="1" type="ORF">ABE541_06130</name>
</gene>
<dbReference type="RefSeq" id="WP_021190152.1">
    <property type="nucleotide sequence ID" value="NZ_JBDJLH010000003.1"/>
</dbReference>
<reference evidence="1 2" key="1">
    <citation type="submission" date="2024-04" db="EMBL/GenBank/DDBJ databases">
        <title>WGS of bacteria from Torrens River.</title>
        <authorList>
            <person name="Wyrsch E.R."/>
            <person name="Drigo B."/>
        </authorList>
    </citation>
    <scope>NUCLEOTIDE SEQUENCE [LARGE SCALE GENOMIC DNA]</scope>
    <source>
        <strain evidence="1 2">TWI391</strain>
    </source>
</reference>
<comment type="caution">
    <text evidence="1">The sequence shown here is derived from an EMBL/GenBank/DDBJ whole genome shotgun (WGS) entry which is preliminary data.</text>
</comment>
<proteinExistence type="predicted"/>
<organism evidence="1 2">
    <name type="scientific">Sphingobacterium kitahiroshimense</name>
    <dbReference type="NCBI Taxonomy" id="470446"/>
    <lineage>
        <taxon>Bacteria</taxon>
        <taxon>Pseudomonadati</taxon>
        <taxon>Bacteroidota</taxon>
        <taxon>Sphingobacteriia</taxon>
        <taxon>Sphingobacteriales</taxon>
        <taxon>Sphingobacteriaceae</taxon>
        <taxon>Sphingobacterium</taxon>
    </lineage>
</organism>
<protein>
    <submittedName>
        <fullName evidence="1">Thioredoxin family protein</fullName>
    </submittedName>
</protein>
<evidence type="ECO:0000313" key="1">
    <source>
        <dbReference type="EMBL" id="MEN5376832.1"/>
    </source>
</evidence>
<keyword evidence="2" id="KW-1185">Reference proteome</keyword>
<dbReference type="Proteomes" id="UP001409291">
    <property type="component" value="Unassembled WGS sequence"/>
</dbReference>
<sequence length="184" mass="21467">MQFEEYVSYFKAIVENPENYEGYQDEEIFNYTKLNWSRMNRWLKKFEPNAETASFMNGIATKQHWILITEPWCGDAAHSVPMIYQMVKSNPLLVLDIQLRDSEPYTINQYLTNGGKSIPKLVIRNEQGDDLAVWGPRPQGCTDLFVMMKGKGAEFNDIKEEIQKWYNQDKGVAIQEELVDILSR</sequence>
<accession>A0ABV0BQG2</accession>
<dbReference type="EMBL" id="JBDJNQ010000002">
    <property type="protein sequence ID" value="MEN5376832.1"/>
    <property type="molecule type" value="Genomic_DNA"/>
</dbReference>
<name>A0ABV0BQG2_9SPHI</name>
<evidence type="ECO:0000313" key="2">
    <source>
        <dbReference type="Proteomes" id="UP001409291"/>
    </source>
</evidence>
<dbReference type="Gene3D" id="3.40.30.10">
    <property type="entry name" value="Glutaredoxin"/>
    <property type="match status" value="1"/>
</dbReference>
<dbReference type="Pfam" id="PF14595">
    <property type="entry name" value="Thioredoxin_9"/>
    <property type="match status" value="1"/>
</dbReference>